<keyword evidence="2" id="KW-1185">Reference proteome</keyword>
<evidence type="ECO:0000313" key="2">
    <source>
        <dbReference type="Proteomes" id="UP001211894"/>
    </source>
</evidence>
<proteinExistence type="predicted"/>
<comment type="caution">
    <text evidence="1">The sequence shown here is derived from an EMBL/GenBank/DDBJ whole genome shotgun (WGS) entry which is preliminary data.</text>
</comment>
<gene>
    <name evidence="1" type="ORF">PJ311_01325</name>
</gene>
<accession>A0ABT4WYX6</accession>
<reference evidence="1 2" key="1">
    <citation type="submission" date="2023-01" db="EMBL/GenBank/DDBJ databases">
        <title>Bacillus changyiensis sp. nov., isolated from a coastal deposit.</title>
        <authorList>
            <person name="Xiao G."/>
            <person name="Lai Q."/>
            <person name="Hu Z."/>
            <person name="Shao Z."/>
        </authorList>
    </citation>
    <scope>NUCLEOTIDE SEQUENCE [LARGE SCALE GENOMIC DNA]</scope>
    <source>
        <strain evidence="1 2">CLL-7-23</strain>
    </source>
</reference>
<protein>
    <submittedName>
        <fullName evidence="1">Uncharacterized protein</fullName>
    </submittedName>
</protein>
<dbReference type="RefSeq" id="WP_271339112.1">
    <property type="nucleotide sequence ID" value="NZ_JAQKAB010000001.1"/>
</dbReference>
<evidence type="ECO:0000313" key="1">
    <source>
        <dbReference type="EMBL" id="MDA7025246.1"/>
    </source>
</evidence>
<organism evidence="1 2">
    <name type="scientific">Bacillus changyiensis</name>
    <dbReference type="NCBI Taxonomy" id="3004103"/>
    <lineage>
        <taxon>Bacteria</taxon>
        <taxon>Bacillati</taxon>
        <taxon>Bacillota</taxon>
        <taxon>Bacilli</taxon>
        <taxon>Bacillales</taxon>
        <taxon>Bacillaceae</taxon>
        <taxon>Bacillus</taxon>
    </lineage>
</organism>
<dbReference type="Proteomes" id="UP001211894">
    <property type="component" value="Unassembled WGS sequence"/>
</dbReference>
<sequence length="43" mass="5127">MIMSNDIKVIRHADRDQLLGGEFNKNEGLLDYEVVFRFYNAFF</sequence>
<name>A0ABT4WYX6_9BACI</name>
<dbReference type="EMBL" id="JAQKAB010000001">
    <property type="protein sequence ID" value="MDA7025246.1"/>
    <property type="molecule type" value="Genomic_DNA"/>
</dbReference>